<dbReference type="InterPro" id="IPR050086">
    <property type="entry name" value="MetN_ABC_transporter-like"/>
</dbReference>
<dbReference type="EMBL" id="JBBKAM010000002">
    <property type="protein sequence ID" value="MEJ8640919.1"/>
    <property type="molecule type" value="Genomic_DNA"/>
</dbReference>
<evidence type="ECO:0000313" key="9">
    <source>
        <dbReference type="EMBL" id="MEJ8640919.1"/>
    </source>
</evidence>
<dbReference type="CDD" id="cd03258">
    <property type="entry name" value="ABC_MetN_methionine_transporter"/>
    <property type="match status" value="1"/>
</dbReference>
<dbReference type="InterPro" id="IPR003593">
    <property type="entry name" value="AAA+_ATPase"/>
</dbReference>
<reference evidence="9 10" key="1">
    <citation type="submission" date="2024-03" db="EMBL/GenBank/DDBJ databases">
        <title>Novel Streptomyces species of biotechnological and ecological value are a feature of Machair soil.</title>
        <authorList>
            <person name="Prole J.R."/>
            <person name="Goodfellow M."/>
            <person name="Allenby N."/>
            <person name="Ward A.C."/>
        </authorList>
    </citation>
    <scope>NUCLEOTIDE SEQUENCE [LARGE SCALE GENOMIC DNA]</scope>
    <source>
        <strain evidence="9 10">MS1.HAVA.3</strain>
    </source>
</reference>
<evidence type="ECO:0000256" key="7">
    <source>
        <dbReference type="ARBA" id="ARBA00023136"/>
    </source>
</evidence>
<dbReference type="GO" id="GO:0005524">
    <property type="term" value="F:ATP binding"/>
    <property type="evidence" value="ECO:0007669"/>
    <property type="project" value="UniProtKB-KW"/>
</dbReference>
<evidence type="ECO:0000256" key="6">
    <source>
        <dbReference type="ARBA" id="ARBA00022970"/>
    </source>
</evidence>
<dbReference type="InterPro" id="IPR041701">
    <property type="entry name" value="MetN_ABC"/>
</dbReference>
<feature type="domain" description="ABC transporter" evidence="8">
    <location>
        <begin position="11"/>
        <end position="247"/>
    </location>
</feature>
<keyword evidence="5" id="KW-1278">Translocase</keyword>
<dbReference type="PROSITE" id="PS00211">
    <property type="entry name" value="ABC_TRANSPORTER_1"/>
    <property type="match status" value="1"/>
</dbReference>
<evidence type="ECO:0000313" key="10">
    <source>
        <dbReference type="Proteomes" id="UP001382904"/>
    </source>
</evidence>
<dbReference type="InterPro" id="IPR017871">
    <property type="entry name" value="ABC_transporter-like_CS"/>
</dbReference>
<accession>A0ABU8TZ73</accession>
<dbReference type="Proteomes" id="UP001382904">
    <property type="component" value="Unassembled WGS sequence"/>
</dbReference>
<gene>
    <name evidence="9" type="ORF">WKI68_04525</name>
</gene>
<keyword evidence="1" id="KW-0813">Transport</keyword>
<dbReference type="InterPro" id="IPR045865">
    <property type="entry name" value="ACT-like_dom_sf"/>
</dbReference>
<evidence type="ECO:0000256" key="5">
    <source>
        <dbReference type="ARBA" id="ARBA00022967"/>
    </source>
</evidence>
<dbReference type="InterPro" id="IPR018449">
    <property type="entry name" value="NIL_domain"/>
</dbReference>
<dbReference type="PROSITE" id="PS50893">
    <property type="entry name" value="ABC_TRANSPORTER_2"/>
    <property type="match status" value="1"/>
</dbReference>
<organism evidence="9 10">
    <name type="scientific">Streptomyces caledonius</name>
    <dbReference type="NCBI Taxonomy" id="3134107"/>
    <lineage>
        <taxon>Bacteria</taxon>
        <taxon>Bacillati</taxon>
        <taxon>Actinomycetota</taxon>
        <taxon>Actinomycetes</taxon>
        <taxon>Kitasatosporales</taxon>
        <taxon>Streptomycetaceae</taxon>
        <taxon>Streptomyces</taxon>
    </lineage>
</organism>
<keyword evidence="7" id="KW-0472">Membrane</keyword>
<keyword evidence="6" id="KW-0029">Amino-acid transport</keyword>
<dbReference type="SMART" id="SM00382">
    <property type="entry name" value="AAA"/>
    <property type="match status" value="1"/>
</dbReference>
<protein>
    <submittedName>
        <fullName evidence="9">ATP-binding cassette domain-containing protein</fullName>
    </submittedName>
</protein>
<comment type="caution">
    <text evidence="9">The sequence shown here is derived from an EMBL/GenBank/DDBJ whole genome shotgun (WGS) entry which is preliminary data.</text>
</comment>
<evidence type="ECO:0000259" key="8">
    <source>
        <dbReference type="PROSITE" id="PS50893"/>
    </source>
</evidence>
<dbReference type="Pfam" id="PF00005">
    <property type="entry name" value="ABC_tran"/>
    <property type="match status" value="1"/>
</dbReference>
<dbReference type="SUPFAM" id="SSF55021">
    <property type="entry name" value="ACT-like"/>
    <property type="match status" value="1"/>
</dbReference>
<evidence type="ECO:0000256" key="4">
    <source>
        <dbReference type="ARBA" id="ARBA00022840"/>
    </source>
</evidence>
<dbReference type="Gene3D" id="3.30.70.260">
    <property type="match status" value="1"/>
</dbReference>
<dbReference type="InterPro" id="IPR003439">
    <property type="entry name" value="ABC_transporter-like_ATP-bd"/>
</dbReference>
<dbReference type="Gene3D" id="3.40.50.300">
    <property type="entry name" value="P-loop containing nucleotide triphosphate hydrolases"/>
    <property type="match status" value="1"/>
</dbReference>
<keyword evidence="2" id="KW-1003">Cell membrane</keyword>
<evidence type="ECO:0000256" key="1">
    <source>
        <dbReference type="ARBA" id="ARBA00022448"/>
    </source>
</evidence>
<evidence type="ECO:0000256" key="3">
    <source>
        <dbReference type="ARBA" id="ARBA00022741"/>
    </source>
</evidence>
<dbReference type="Pfam" id="PF09383">
    <property type="entry name" value="NIL"/>
    <property type="match status" value="1"/>
</dbReference>
<dbReference type="InterPro" id="IPR027417">
    <property type="entry name" value="P-loop_NTPase"/>
</dbReference>
<dbReference type="PANTHER" id="PTHR43166:SF30">
    <property type="entry name" value="METHIONINE IMPORT ATP-BINDING PROTEIN METN"/>
    <property type="match status" value="1"/>
</dbReference>
<name>A0ABU8TZ73_9ACTN</name>
<proteinExistence type="predicted"/>
<evidence type="ECO:0000256" key="2">
    <source>
        <dbReference type="ARBA" id="ARBA00022475"/>
    </source>
</evidence>
<dbReference type="PANTHER" id="PTHR43166">
    <property type="entry name" value="AMINO ACID IMPORT ATP-BINDING PROTEIN"/>
    <property type="match status" value="1"/>
</dbReference>
<keyword evidence="10" id="KW-1185">Reference proteome</keyword>
<sequence>MTTTTAAAAAVELRDVEKEFPGGARAVDGVTLSVEAGTVFGVVGHSGAGKSTLLRLVNGLEEPTAGSVLLDGHDLSSLGERRLRPIRREIGMIFQQFNLFRSRTVLGNVLYPLRLAGMDRAAARARAEETLDFVGLAGHGKRYPEQLSGGQRQRVGIARALATRPKVLLCDEATSALDPQTTGEVLALLRRVNRELGVTILLITHEMEVVRTLCDRVAVMEHGKVVESGEVYEVFARPRHATTAAFVRTAQRSEPDAALLEQLSARHPGRLVTLPVVDGSPALDGLSRLLRVHGVDFTFVHGGVAEVRGRPLGSVTLELRGEATAVEAVVAGLAGLAVPGRAEAGAR</sequence>
<dbReference type="SUPFAM" id="SSF52540">
    <property type="entry name" value="P-loop containing nucleoside triphosphate hydrolases"/>
    <property type="match status" value="1"/>
</dbReference>
<keyword evidence="3" id="KW-0547">Nucleotide-binding</keyword>
<keyword evidence="4 9" id="KW-0067">ATP-binding</keyword>